<dbReference type="EMBL" id="SPQS01000007">
    <property type="protein sequence ID" value="TFV75844.1"/>
    <property type="molecule type" value="Genomic_DNA"/>
</dbReference>
<proteinExistence type="predicted"/>
<name>A0A4Y9P6K5_9BRAD</name>
<feature type="compositionally biased region" description="Low complexity" evidence="1">
    <location>
        <begin position="190"/>
        <end position="200"/>
    </location>
</feature>
<dbReference type="RefSeq" id="WP_135164171.1">
    <property type="nucleotide sequence ID" value="NZ_SPQS01000007.1"/>
</dbReference>
<comment type="caution">
    <text evidence="2">The sequence shown here is derived from an EMBL/GenBank/DDBJ whole genome shotgun (WGS) entry which is preliminary data.</text>
</comment>
<evidence type="ECO:0000256" key="1">
    <source>
        <dbReference type="SAM" id="MobiDB-lite"/>
    </source>
</evidence>
<feature type="region of interest" description="Disordered" evidence="1">
    <location>
        <begin position="182"/>
        <end position="209"/>
    </location>
</feature>
<dbReference type="AlphaFoldDB" id="A0A4Y9P6K5"/>
<evidence type="ECO:0000313" key="2">
    <source>
        <dbReference type="EMBL" id="TFV75844.1"/>
    </source>
</evidence>
<evidence type="ECO:0000313" key="3">
    <source>
        <dbReference type="Proteomes" id="UP000297700"/>
    </source>
</evidence>
<protein>
    <submittedName>
        <fullName evidence="2">Uncharacterized protein</fullName>
    </submittedName>
</protein>
<dbReference type="Pfam" id="PF25209">
    <property type="entry name" value="Phage_capsid_4"/>
    <property type="match status" value="1"/>
</dbReference>
<sequence length="634" mass="68225">MTEIDATRRQSPARTEAYVRRAPTRGTTFNAEDGTFSAVIATGTPVLRRDLDGDYFEILSITPKAIRLDRLKSGAAPVLDSHRTSSTRDQIGIVTDTRIEGGRLIADAQLSPRDDVKGIAADLAAGTSPNVSVGYRVHASVEGNDPQGRRTVTVTDWEPFEISLVAIPADPNTHIRHMEITSMDDENQIDDTTTTDSTRSGSDHRDQDSRRALEFYEIAARHRLPAEFARGHITAGSTVREFRLAALNERAAIASRVTISSRSGDENSATLDNPDFLARSIEGALVARMTGQRPEGASAELMGRTLLDMGAMLVQARGERPAWGNRDRLASQVMERSMGGMLATSDFPNLLTTSGNRVLNEAYRTAQTPLMGLAKRRDAVDFRALTTIKLSEAPRLSEVKEGGEVTHGSRSEAKESFKLKTYAKIFSLSRQAIINDDLGAFADSNAAFGRAAAQTEADLLVSLLTANSGNGVNLDDGNPLYGTGATRGNKAAAGAAINITTLNAARQALRGMKDIDGKTPINVTPKHLVVGPAKETEAEQFLATTLYPNQNSAVNPFAGKILVSVDPRLTGNAWRLFADPAEIATIMVAYLNGADGPMVETRLGWDVLGLEVRAVLDFGCGVNDFRGTYLNPGD</sequence>
<reference evidence="2 3" key="1">
    <citation type="submission" date="2019-03" db="EMBL/GenBank/DDBJ databases">
        <title>Bradyrhizobium strains diversity.</title>
        <authorList>
            <person name="Urquiaga M.C.O."/>
            <person name="Hungria M."/>
            <person name="Delamuta J.R.M."/>
            <person name="Klepa M.S."/>
        </authorList>
    </citation>
    <scope>NUCLEOTIDE SEQUENCE [LARGE SCALE GENOMIC DNA]</scope>
    <source>
        <strain evidence="2 3">CNPSo 3426</strain>
    </source>
</reference>
<gene>
    <name evidence="2" type="ORF">E4K64_14760</name>
</gene>
<dbReference type="NCBIfam" id="NF045541">
    <property type="entry name" value="scaf_prot_MCP2"/>
    <property type="match status" value="1"/>
</dbReference>
<dbReference type="Proteomes" id="UP000297700">
    <property type="component" value="Unassembled WGS sequence"/>
</dbReference>
<accession>A0A4Y9P6K5</accession>
<organism evidence="2 3">
    <name type="scientific">Bradyrhizobium frederickii</name>
    <dbReference type="NCBI Taxonomy" id="2560054"/>
    <lineage>
        <taxon>Bacteria</taxon>
        <taxon>Pseudomonadati</taxon>
        <taxon>Pseudomonadota</taxon>
        <taxon>Alphaproteobacteria</taxon>
        <taxon>Hyphomicrobiales</taxon>
        <taxon>Nitrobacteraceae</taxon>
        <taxon>Bradyrhizobium</taxon>
    </lineage>
</organism>